<evidence type="ECO:0000256" key="5">
    <source>
        <dbReference type="ARBA" id="ARBA00022519"/>
    </source>
</evidence>
<feature type="transmembrane region" description="Helical" evidence="10">
    <location>
        <begin position="44"/>
        <end position="63"/>
    </location>
</feature>
<dbReference type="PROSITE" id="PS00218">
    <property type="entry name" value="AMINO_ACID_PERMEASE_1"/>
    <property type="match status" value="1"/>
</dbReference>
<gene>
    <name evidence="12" type="primary">proY_1</name>
    <name evidence="12" type="ORF">NCTC10392_00430</name>
</gene>
<sequence>MHQQAQGLKRGLTARHIRFMALGSAIGTGLFYGSASAIQMAGPAVLLAYLIGGAAVFMVMRALGEMAVHNPVSGSFGQYASTYLGPMAGFILGWTYAFEMIIVCLADVTAFGIYMGFWFPEVARWVWVLGIVLLIGGLNLCNVKVFGEMEFWLSLLKVGAIVAMILGGFGIMLFGVHSAGDAPASGLSNLWAHGGFMPNGVGGLIASFAVVMFAFGGIEIIGITAGEAKDPQRVIPKAINAVPLRILLFYVLTLFVLMAIYPWPQIGSQGSPFVQIFSNLGIGSAATILNIVVISAAVSAINSDIFGAGRMMYGLAQQGQAPRGFAQLSRHGVPWMTVVVMGAALLGGVVLNYLIPENVFLVIASIATFATVWVWLMILVTQVAMRRSMSKEQIAELKFPVPFWPYAPAAAIVFMLFIFGVLGYFPDTQAALLVGAAWIVLLVVAYLLWVKPAAGQAAKVHYDPALSHR</sequence>
<dbReference type="EMBL" id="UGUS01000002">
    <property type="protein sequence ID" value="SUD27596.1"/>
    <property type="molecule type" value="Genomic_DNA"/>
</dbReference>
<feature type="transmembrane region" description="Helical" evidence="10">
    <location>
        <begin position="158"/>
        <end position="180"/>
    </location>
</feature>
<dbReference type="Proteomes" id="UP000255125">
    <property type="component" value="Unassembled WGS sequence"/>
</dbReference>
<evidence type="ECO:0000256" key="4">
    <source>
        <dbReference type="ARBA" id="ARBA00022475"/>
    </source>
</evidence>
<evidence type="ECO:0000256" key="6">
    <source>
        <dbReference type="ARBA" id="ARBA00022692"/>
    </source>
</evidence>
<dbReference type="Pfam" id="PF00324">
    <property type="entry name" value="AA_permease"/>
    <property type="match status" value="1"/>
</dbReference>
<keyword evidence="5" id="KW-0997">Cell inner membrane</keyword>
<feature type="transmembrane region" description="Helical" evidence="10">
    <location>
        <begin position="20"/>
        <end position="38"/>
    </location>
</feature>
<proteinExistence type="inferred from homology"/>
<reference evidence="12 13" key="1">
    <citation type="submission" date="2018-06" db="EMBL/GenBank/DDBJ databases">
        <authorList>
            <consortium name="Pathogen Informatics"/>
            <person name="Doyle S."/>
        </authorList>
    </citation>
    <scope>NUCLEOTIDE SEQUENCE [LARGE SCALE GENOMIC DNA]</scope>
    <source>
        <strain evidence="12 13">NCTC10392</strain>
    </source>
</reference>
<feature type="transmembrane region" description="Helical" evidence="10">
    <location>
        <begin position="361"/>
        <end position="385"/>
    </location>
</feature>
<dbReference type="GO" id="GO:0055085">
    <property type="term" value="P:transmembrane transport"/>
    <property type="evidence" value="ECO:0007669"/>
    <property type="project" value="InterPro"/>
</dbReference>
<dbReference type="PANTHER" id="PTHR43495">
    <property type="entry name" value="GABA PERMEASE"/>
    <property type="match status" value="1"/>
</dbReference>
<dbReference type="InterPro" id="IPR004840">
    <property type="entry name" value="Amino_acid_permease_CS"/>
</dbReference>
<keyword evidence="9 10" id="KW-0472">Membrane</keyword>
<feature type="transmembrane region" description="Helical" evidence="10">
    <location>
        <begin position="96"/>
        <end position="119"/>
    </location>
</feature>
<feature type="domain" description="Amino acid permease/ SLC12A" evidence="11">
    <location>
        <begin position="16"/>
        <end position="451"/>
    </location>
</feature>
<keyword evidence="8 10" id="KW-1133">Transmembrane helix</keyword>
<feature type="transmembrane region" description="Helical" evidence="10">
    <location>
        <begin position="246"/>
        <end position="264"/>
    </location>
</feature>
<evidence type="ECO:0000256" key="1">
    <source>
        <dbReference type="ARBA" id="ARBA00004429"/>
    </source>
</evidence>
<dbReference type="FunFam" id="1.20.1740.10:FF:000001">
    <property type="entry name" value="Amino acid permease"/>
    <property type="match status" value="1"/>
</dbReference>
<feature type="transmembrane region" description="Helical" evidence="10">
    <location>
        <begin position="276"/>
        <end position="301"/>
    </location>
</feature>
<name>A0A379I607_PSEFL</name>
<feature type="transmembrane region" description="Helical" evidence="10">
    <location>
        <begin position="200"/>
        <end position="225"/>
    </location>
</feature>
<comment type="similarity">
    <text evidence="2">Belongs to the amino acid-polyamine-organocation (APC) superfamily. Amino acid transporter (AAT) (TC 2.A.3.1) family.</text>
</comment>
<dbReference type="AlphaFoldDB" id="A0A379I607"/>
<keyword evidence="7" id="KW-0029">Amino-acid transport</keyword>
<evidence type="ECO:0000313" key="12">
    <source>
        <dbReference type="EMBL" id="SUD27596.1"/>
    </source>
</evidence>
<organism evidence="12 13">
    <name type="scientific">Pseudomonas fluorescens</name>
    <dbReference type="NCBI Taxonomy" id="294"/>
    <lineage>
        <taxon>Bacteria</taxon>
        <taxon>Pseudomonadati</taxon>
        <taxon>Pseudomonadota</taxon>
        <taxon>Gammaproteobacteria</taxon>
        <taxon>Pseudomonadales</taxon>
        <taxon>Pseudomonadaceae</taxon>
        <taxon>Pseudomonas</taxon>
    </lineage>
</organism>
<keyword evidence="3" id="KW-0813">Transport</keyword>
<keyword evidence="6 10" id="KW-0812">Transmembrane</keyword>
<evidence type="ECO:0000256" key="2">
    <source>
        <dbReference type="ARBA" id="ARBA00008583"/>
    </source>
</evidence>
<evidence type="ECO:0000259" key="11">
    <source>
        <dbReference type="Pfam" id="PF00324"/>
    </source>
</evidence>
<dbReference type="GO" id="GO:0005886">
    <property type="term" value="C:plasma membrane"/>
    <property type="evidence" value="ECO:0007669"/>
    <property type="project" value="UniProtKB-SubCell"/>
</dbReference>
<protein>
    <submittedName>
        <fullName evidence="12">Proline-specific permease ProY</fullName>
    </submittedName>
</protein>
<feature type="transmembrane region" description="Helical" evidence="10">
    <location>
        <begin position="431"/>
        <end position="449"/>
    </location>
</feature>
<dbReference type="PIRSF" id="PIRSF006060">
    <property type="entry name" value="AA_transporter"/>
    <property type="match status" value="1"/>
</dbReference>
<dbReference type="KEGG" id="pfn:HZ99_19925"/>
<evidence type="ECO:0000256" key="10">
    <source>
        <dbReference type="SAM" id="Phobius"/>
    </source>
</evidence>
<keyword evidence="4" id="KW-1003">Cell membrane</keyword>
<evidence type="ECO:0000256" key="8">
    <source>
        <dbReference type="ARBA" id="ARBA00022989"/>
    </source>
</evidence>
<dbReference type="Gene3D" id="1.20.1740.10">
    <property type="entry name" value="Amino acid/polyamine transporter I"/>
    <property type="match status" value="1"/>
</dbReference>
<evidence type="ECO:0000256" key="7">
    <source>
        <dbReference type="ARBA" id="ARBA00022970"/>
    </source>
</evidence>
<evidence type="ECO:0000313" key="13">
    <source>
        <dbReference type="Proteomes" id="UP000255125"/>
    </source>
</evidence>
<evidence type="ECO:0000256" key="3">
    <source>
        <dbReference type="ARBA" id="ARBA00022448"/>
    </source>
</evidence>
<dbReference type="RefSeq" id="WP_038445343.1">
    <property type="nucleotide sequence ID" value="NZ_CP008896.1"/>
</dbReference>
<dbReference type="GO" id="GO:0006865">
    <property type="term" value="P:amino acid transport"/>
    <property type="evidence" value="ECO:0007669"/>
    <property type="project" value="UniProtKB-KW"/>
</dbReference>
<dbReference type="InterPro" id="IPR004841">
    <property type="entry name" value="AA-permease/SLC12A_dom"/>
</dbReference>
<feature type="transmembrane region" description="Helical" evidence="10">
    <location>
        <begin position="125"/>
        <end position="146"/>
    </location>
</feature>
<evidence type="ECO:0000256" key="9">
    <source>
        <dbReference type="ARBA" id="ARBA00023136"/>
    </source>
</evidence>
<dbReference type="OrthoDB" id="5297508at2"/>
<dbReference type="PANTHER" id="PTHR43495:SF4">
    <property type="entry name" value="AROMATIC AMINO ACID TRANSPORT PROTEIN AROP"/>
    <property type="match status" value="1"/>
</dbReference>
<accession>A0A379I607</accession>
<feature type="transmembrane region" description="Helical" evidence="10">
    <location>
        <begin position="333"/>
        <end position="355"/>
    </location>
</feature>
<feature type="transmembrane region" description="Helical" evidence="10">
    <location>
        <begin position="406"/>
        <end position="425"/>
    </location>
</feature>
<comment type="subcellular location">
    <subcellularLocation>
        <location evidence="1">Cell inner membrane</location>
        <topology evidence="1">Multi-pass membrane protein</topology>
    </subcellularLocation>
</comment>